<proteinExistence type="predicted"/>
<sequence>MTIKVLIVDDHELVRMGISRMLGDDPDIEVLGKQAVARRQW</sequence>
<dbReference type="PROSITE" id="PS50110">
    <property type="entry name" value="RESPONSE_REGULATORY"/>
    <property type="match status" value="1"/>
</dbReference>
<gene>
    <name evidence="3" type="primary">vraR</name>
    <name evidence="3" type="ORF">NCTC10359_02830</name>
</gene>
<dbReference type="GO" id="GO:0000160">
    <property type="term" value="P:phosphorelay signal transduction system"/>
    <property type="evidence" value="ECO:0007669"/>
    <property type="project" value="InterPro"/>
</dbReference>
<feature type="domain" description="Response regulatory" evidence="2">
    <location>
        <begin position="4"/>
        <end position="41"/>
    </location>
</feature>
<dbReference type="InterPro" id="IPR001789">
    <property type="entry name" value="Sig_transdc_resp-reg_receiver"/>
</dbReference>
<dbReference type="SUPFAM" id="SSF52172">
    <property type="entry name" value="CheY-like"/>
    <property type="match status" value="1"/>
</dbReference>
<name>A0A378TX81_MORLA</name>
<protein>
    <submittedName>
        <fullName evidence="3">Response regulator protein vraR</fullName>
    </submittedName>
</protein>
<evidence type="ECO:0000256" key="1">
    <source>
        <dbReference type="PROSITE-ProRule" id="PRU00169"/>
    </source>
</evidence>
<dbReference type="EMBL" id="UGQU01000005">
    <property type="protein sequence ID" value="STZ64373.1"/>
    <property type="molecule type" value="Genomic_DNA"/>
</dbReference>
<dbReference type="Gene3D" id="3.40.50.2300">
    <property type="match status" value="1"/>
</dbReference>
<evidence type="ECO:0000259" key="2">
    <source>
        <dbReference type="PROSITE" id="PS50110"/>
    </source>
</evidence>
<evidence type="ECO:0000313" key="3">
    <source>
        <dbReference type="EMBL" id="STZ64373.1"/>
    </source>
</evidence>
<dbReference type="Proteomes" id="UP000254437">
    <property type="component" value="Unassembled WGS sequence"/>
</dbReference>
<organism evidence="3 4">
    <name type="scientific">Moraxella lacunata</name>
    <dbReference type="NCBI Taxonomy" id="477"/>
    <lineage>
        <taxon>Bacteria</taxon>
        <taxon>Pseudomonadati</taxon>
        <taxon>Pseudomonadota</taxon>
        <taxon>Gammaproteobacteria</taxon>
        <taxon>Moraxellales</taxon>
        <taxon>Moraxellaceae</taxon>
        <taxon>Moraxella</taxon>
    </lineage>
</organism>
<dbReference type="AlphaFoldDB" id="A0A378TX81"/>
<dbReference type="InterPro" id="IPR011006">
    <property type="entry name" value="CheY-like_superfamily"/>
</dbReference>
<evidence type="ECO:0000313" key="4">
    <source>
        <dbReference type="Proteomes" id="UP000254437"/>
    </source>
</evidence>
<accession>A0A378TX81</accession>
<reference evidence="3 4" key="1">
    <citation type="submission" date="2018-06" db="EMBL/GenBank/DDBJ databases">
        <authorList>
            <consortium name="Pathogen Informatics"/>
            <person name="Doyle S."/>
        </authorList>
    </citation>
    <scope>NUCLEOTIDE SEQUENCE [LARGE SCALE GENOMIC DNA]</scope>
    <source>
        <strain evidence="3 4">NCTC10359</strain>
    </source>
</reference>
<comment type="caution">
    <text evidence="1">Lacks conserved residue(s) required for the propagation of feature annotation.</text>
</comment>